<dbReference type="InterPro" id="IPR057441">
    <property type="entry name" value="Beta_prop_At2g24240"/>
</dbReference>
<comment type="caution">
    <text evidence="2">The sequence shown here is derived from an EMBL/GenBank/DDBJ whole genome shotgun (WGS) entry which is preliminary data.</text>
</comment>
<feature type="domain" description="At2g24240-like C-terminal beta-propeller" evidence="1">
    <location>
        <begin position="220"/>
        <end position="311"/>
    </location>
</feature>
<protein>
    <submittedName>
        <fullName evidence="2">Btbpoz domain-containing protein</fullName>
    </submittedName>
</protein>
<dbReference type="AlphaFoldDB" id="A0A1J6JTI1"/>
<organism evidence="2 3">
    <name type="scientific">Nicotiana attenuata</name>
    <name type="common">Coyote tobacco</name>
    <dbReference type="NCBI Taxonomy" id="49451"/>
    <lineage>
        <taxon>Eukaryota</taxon>
        <taxon>Viridiplantae</taxon>
        <taxon>Streptophyta</taxon>
        <taxon>Embryophyta</taxon>
        <taxon>Tracheophyta</taxon>
        <taxon>Spermatophyta</taxon>
        <taxon>Magnoliopsida</taxon>
        <taxon>eudicotyledons</taxon>
        <taxon>Gunneridae</taxon>
        <taxon>Pentapetalae</taxon>
        <taxon>asterids</taxon>
        <taxon>lamiids</taxon>
        <taxon>Solanales</taxon>
        <taxon>Solanaceae</taxon>
        <taxon>Nicotianoideae</taxon>
        <taxon>Nicotianeae</taxon>
        <taxon>Nicotiana</taxon>
    </lineage>
</organism>
<dbReference type="Proteomes" id="UP000187609">
    <property type="component" value="Unassembled WGS sequence"/>
</dbReference>
<sequence>MAFWIMSDQLSVVYLMAIGSGWCSQYQAGHQEMVRLIELPLVAGALWLMVWSWSDDERSFTDAIAIEERSSICIVNANECLGFIDMRSTATTAEWREKGTTMSGAYDPTLAFHQGQLFSSMNDRISVYCGSNWALTSTDCDFSIGGDRLFALHRKEDVIDIWETPRELYIPPKIDKKFLYREALYYGLLDHVRSAECDPFDGNRLRLAQSITGGSVGDDAGTTQAIRASPNGWCCVAQGSLVRVYDWMLEEQATINLDYRRVNDVCWVDSENIVASFDRKLDIGGIGLFNVSTGKLRYKHKVADQLEDYTDSRYTMF</sequence>
<accession>A0A1J6JTI1</accession>
<name>A0A1J6JTI1_NICAT</name>
<dbReference type="InterPro" id="IPR011044">
    <property type="entry name" value="Quino_amine_DH_bsu"/>
</dbReference>
<evidence type="ECO:0000313" key="2">
    <source>
        <dbReference type="EMBL" id="OIT20486.1"/>
    </source>
</evidence>
<proteinExistence type="predicted"/>
<reference evidence="2" key="1">
    <citation type="submission" date="2016-11" db="EMBL/GenBank/DDBJ databases">
        <title>The genome of Nicotiana attenuata.</title>
        <authorList>
            <person name="Xu S."/>
            <person name="Brockmoeller T."/>
            <person name="Gaquerel E."/>
            <person name="Navarro A."/>
            <person name="Kuhl H."/>
            <person name="Gase K."/>
            <person name="Ling Z."/>
            <person name="Zhou W."/>
            <person name="Kreitzer C."/>
            <person name="Stanke M."/>
            <person name="Tang H."/>
            <person name="Lyons E."/>
            <person name="Pandey P."/>
            <person name="Pandey S.P."/>
            <person name="Timmermann B."/>
            <person name="Baldwin I.T."/>
        </authorList>
    </citation>
    <scope>NUCLEOTIDE SEQUENCE [LARGE SCALE GENOMIC DNA]</scope>
    <source>
        <strain evidence="2">UT</strain>
    </source>
</reference>
<dbReference type="Pfam" id="PF25279">
    <property type="entry name" value="Beta_prop_At2g24240"/>
    <property type="match status" value="2"/>
</dbReference>
<dbReference type="STRING" id="49451.A0A1J6JTI1"/>
<dbReference type="Gramene" id="OIT20486">
    <property type="protein sequence ID" value="OIT20486"/>
    <property type="gene ID" value="A4A49_37705"/>
</dbReference>
<dbReference type="SUPFAM" id="SSF50969">
    <property type="entry name" value="YVTN repeat-like/Quinoprotein amine dehydrogenase"/>
    <property type="match status" value="1"/>
</dbReference>
<feature type="domain" description="At2g24240-like C-terminal beta-propeller" evidence="1">
    <location>
        <begin position="49"/>
        <end position="164"/>
    </location>
</feature>
<evidence type="ECO:0000313" key="3">
    <source>
        <dbReference type="Proteomes" id="UP000187609"/>
    </source>
</evidence>
<evidence type="ECO:0000259" key="1">
    <source>
        <dbReference type="Pfam" id="PF25279"/>
    </source>
</evidence>
<keyword evidence="3" id="KW-1185">Reference proteome</keyword>
<dbReference type="EMBL" id="MJEQ01005224">
    <property type="protein sequence ID" value="OIT20486.1"/>
    <property type="molecule type" value="Genomic_DNA"/>
</dbReference>
<gene>
    <name evidence="2" type="ORF">A4A49_37705</name>
</gene>